<evidence type="ECO:0008006" key="4">
    <source>
        <dbReference type="Google" id="ProtNLM"/>
    </source>
</evidence>
<sequence>MTDQTAPRLLTDEQLRRAAAGRPGYATYPEYAPGGPERLGQLPRITARRAGRPPAAAPFSAVTGPAEPVRSACPEPAPADARVLYGFPPCLIEDRPWWRRRWHWAVMVTGGRLRQGYAWTRAGARRRTARMMRQAPR</sequence>
<dbReference type="RefSeq" id="WP_204958763.1">
    <property type="nucleotide sequence ID" value="NZ_JAFEUO010000003.1"/>
</dbReference>
<feature type="region of interest" description="Disordered" evidence="1">
    <location>
        <begin position="49"/>
        <end position="74"/>
    </location>
</feature>
<comment type="caution">
    <text evidence="2">The sequence shown here is derived from an EMBL/GenBank/DDBJ whole genome shotgun (WGS) entry which is preliminary data.</text>
</comment>
<dbReference type="Proteomes" id="UP000809587">
    <property type="component" value="Unassembled WGS sequence"/>
</dbReference>
<protein>
    <recommendedName>
        <fullName evidence="4">Bacteriocin-protection, YdeI or OmpD-Associated</fullName>
    </recommendedName>
</protein>
<evidence type="ECO:0000313" key="3">
    <source>
        <dbReference type="Proteomes" id="UP000809587"/>
    </source>
</evidence>
<accession>A0ABS2JAR7</accession>
<gene>
    <name evidence="2" type="ORF">JQN84_13975</name>
</gene>
<evidence type="ECO:0000256" key="1">
    <source>
        <dbReference type="SAM" id="MobiDB-lite"/>
    </source>
</evidence>
<evidence type="ECO:0000313" key="2">
    <source>
        <dbReference type="EMBL" id="MBM7083625.1"/>
    </source>
</evidence>
<dbReference type="EMBL" id="JAFEUO010000003">
    <property type="protein sequence ID" value="MBM7083625.1"/>
    <property type="molecule type" value="Genomic_DNA"/>
</dbReference>
<name>A0ABS2JAR7_9ACTN</name>
<keyword evidence="3" id="KW-1185">Reference proteome</keyword>
<reference evidence="2 3" key="1">
    <citation type="submission" date="2021-02" db="EMBL/GenBank/DDBJ databases">
        <authorList>
            <person name="Lee D.-H."/>
        </authorList>
    </citation>
    <scope>NUCLEOTIDE SEQUENCE [LARGE SCALE GENOMIC DNA]</scope>
    <source>
        <strain evidence="2 3">MMS20-R2-29</strain>
    </source>
</reference>
<organism evidence="2 3">
    <name type="scientific">Micromonospora humidisoli</name>
    <dbReference type="NCBI Taxonomy" id="2807622"/>
    <lineage>
        <taxon>Bacteria</taxon>
        <taxon>Bacillati</taxon>
        <taxon>Actinomycetota</taxon>
        <taxon>Actinomycetes</taxon>
        <taxon>Micromonosporales</taxon>
        <taxon>Micromonosporaceae</taxon>
        <taxon>Micromonospora</taxon>
    </lineage>
</organism>
<proteinExistence type="predicted"/>